<dbReference type="RefSeq" id="WP_123175360.1">
    <property type="nucleotide sequence ID" value="NZ_QWDD01000001.1"/>
</dbReference>
<protein>
    <submittedName>
        <fullName evidence="1">AlpA family phage regulatory protein</fullName>
    </submittedName>
</protein>
<dbReference type="OrthoDB" id="9801242at2"/>
<name>A0A3M9XN21_9HYPH</name>
<accession>A0A3M9XN21</accession>
<comment type="caution">
    <text evidence="1">The sequence shown here is derived from an EMBL/GenBank/DDBJ whole genome shotgun (WGS) entry which is preliminary data.</text>
</comment>
<evidence type="ECO:0000313" key="1">
    <source>
        <dbReference type="EMBL" id="RNJ49394.1"/>
    </source>
</evidence>
<reference evidence="1 2" key="1">
    <citation type="submission" date="2018-08" db="EMBL/GenBank/DDBJ databases">
        <title>Genome sequence of Methylocystis hirsuta CSC1, a methanotroph able to accumulate PHAs.</title>
        <authorList>
            <person name="Bordel S."/>
            <person name="Rodriguez E."/>
            <person name="Gancedo J."/>
            <person name="Munoz R."/>
        </authorList>
    </citation>
    <scope>NUCLEOTIDE SEQUENCE [LARGE SCALE GENOMIC DNA]</scope>
    <source>
        <strain evidence="1 2">CSC1</strain>
    </source>
</reference>
<keyword evidence="2" id="KW-1185">Reference proteome</keyword>
<evidence type="ECO:0000313" key="2">
    <source>
        <dbReference type="Proteomes" id="UP000268623"/>
    </source>
</evidence>
<proteinExistence type="predicted"/>
<dbReference type="Proteomes" id="UP000268623">
    <property type="component" value="Unassembled WGS sequence"/>
</dbReference>
<dbReference type="EMBL" id="QWDD01000001">
    <property type="protein sequence ID" value="RNJ49394.1"/>
    <property type="molecule type" value="Genomic_DNA"/>
</dbReference>
<sequence length="80" mass="8888">MTDFTPPIQRFGPNDRAVSIKEAARITSLSVPEIDRRARHGGDFPKALQISQKRRAFLLSDLQLWLASKAGVLTSNGDRP</sequence>
<gene>
    <name evidence="1" type="ORF">D1O30_07050</name>
</gene>
<organism evidence="1 2">
    <name type="scientific">Methylocystis hirsuta</name>
    <dbReference type="NCBI Taxonomy" id="369798"/>
    <lineage>
        <taxon>Bacteria</taxon>
        <taxon>Pseudomonadati</taxon>
        <taxon>Pseudomonadota</taxon>
        <taxon>Alphaproteobacteria</taxon>
        <taxon>Hyphomicrobiales</taxon>
        <taxon>Methylocystaceae</taxon>
        <taxon>Methylocystis</taxon>
    </lineage>
</organism>
<dbReference type="AlphaFoldDB" id="A0A3M9XN21"/>